<dbReference type="EMBL" id="FRBX01000001">
    <property type="protein sequence ID" value="SHL69020.1"/>
    <property type="molecule type" value="Genomic_DNA"/>
</dbReference>
<reference evidence="11 12" key="1">
    <citation type="submission" date="2016-11" db="EMBL/GenBank/DDBJ databases">
        <authorList>
            <person name="Varghese N."/>
            <person name="Submissions S."/>
        </authorList>
    </citation>
    <scope>NUCLEOTIDE SEQUENCE [LARGE SCALE GENOMIC DNA]</scope>
    <source>
        <strain evidence="11 12">DSM 6368</strain>
    </source>
</reference>
<sequence length="160" mass="18482">MFFSFNVKNLRKLVKFVAKKHQIQAMNIVFSLDQIQEVAEQILAQNPKKIILFNGEMGVGKTTLIKQLCKNLGVEDTTSSPTFSLVNEYYTVSNDIVYHFDFYRLNKETEALDMGVDDYLYSGNWCFIEWSEKIANLIPEEHSTVTIELSEDGKRKLELV</sequence>
<dbReference type="NCBIfam" id="TIGR00150">
    <property type="entry name" value="T6A_YjeE"/>
    <property type="match status" value="1"/>
</dbReference>
<protein>
    <recommendedName>
        <fullName evidence="3">tRNA threonylcarbamoyladenosine biosynthesis protein TsaE</fullName>
    </recommendedName>
    <alternativeName>
        <fullName evidence="10">t(6)A37 threonylcarbamoyladenosine biosynthesis protein TsaE</fullName>
    </alternativeName>
</protein>
<dbReference type="Proteomes" id="UP000184216">
    <property type="component" value="Unassembled WGS sequence"/>
</dbReference>
<keyword evidence="6" id="KW-0479">Metal-binding</keyword>
<evidence type="ECO:0000256" key="3">
    <source>
        <dbReference type="ARBA" id="ARBA00019010"/>
    </source>
</evidence>
<evidence type="ECO:0000256" key="9">
    <source>
        <dbReference type="ARBA" id="ARBA00022842"/>
    </source>
</evidence>
<dbReference type="Gene3D" id="3.40.50.300">
    <property type="entry name" value="P-loop containing nucleotide triphosphate hydrolases"/>
    <property type="match status" value="1"/>
</dbReference>
<comment type="subcellular location">
    <subcellularLocation>
        <location evidence="1">Cytoplasm</location>
    </subcellularLocation>
</comment>
<evidence type="ECO:0000256" key="1">
    <source>
        <dbReference type="ARBA" id="ARBA00004496"/>
    </source>
</evidence>
<evidence type="ECO:0000256" key="8">
    <source>
        <dbReference type="ARBA" id="ARBA00022840"/>
    </source>
</evidence>
<evidence type="ECO:0000256" key="6">
    <source>
        <dbReference type="ARBA" id="ARBA00022723"/>
    </source>
</evidence>
<evidence type="ECO:0000313" key="11">
    <source>
        <dbReference type="EMBL" id="SHL69020.1"/>
    </source>
</evidence>
<evidence type="ECO:0000256" key="2">
    <source>
        <dbReference type="ARBA" id="ARBA00007599"/>
    </source>
</evidence>
<dbReference type="SUPFAM" id="SSF52540">
    <property type="entry name" value="P-loop containing nucleoside triphosphate hydrolases"/>
    <property type="match status" value="1"/>
</dbReference>
<gene>
    <name evidence="11" type="ORF">SAMN05444387_1250</name>
</gene>
<keyword evidence="4" id="KW-0963">Cytoplasm</keyword>
<accession>A0ABY1J0F9</accession>
<proteinExistence type="inferred from homology"/>
<keyword evidence="12" id="KW-1185">Reference proteome</keyword>
<dbReference type="InterPro" id="IPR003442">
    <property type="entry name" value="T6A_TsaE"/>
</dbReference>
<keyword evidence="8" id="KW-0067">ATP-binding</keyword>
<comment type="caution">
    <text evidence="11">The sequence shown here is derived from an EMBL/GenBank/DDBJ whole genome shotgun (WGS) entry which is preliminary data.</text>
</comment>
<evidence type="ECO:0000256" key="10">
    <source>
        <dbReference type="ARBA" id="ARBA00032441"/>
    </source>
</evidence>
<evidence type="ECO:0000256" key="5">
    <source>
        <dbReference type="ARBA" id="ARBA00022694"/>
    </source>
</evidence>
<dbReference type="InterPro" id="IPR027417">
    <property type="entry name" value="P-loop_NTPase"/>
</dbReference>
<keyword evidence="5" id="KW-0819">tRNA processing</keyword>
<evidence type="ECO:0000313" key="12">
    <source>
        <dbReference type="Proteomes" id="UP000184216"/>
    </source>
</evidence>
<dbReference type="PANTHER" id="PTHR33540:SF2">
    <property type="entry name" value="TRNA THREONYLCARBAMOYLADENOSINE BIOSYNTHESIS PROTEIN TSAE"/>
    <property type="match status" value="1"/>
</dbReference>
<dbReference type="Pfam" id="PF02367">
    <property type="entry name" value="TsaE"/>
    <property type="match status" value="1"/>
</dbReference>
<comment type="similarity">
    <text evidence="2">Belongs to the TsaE family.</text>
</comment>
<name>A0ABY1J0F9_9FLAO</name>
<dbReference type="PANTHER" id="PTHR33540">
    <property type="entry name" value="TRNA THREONYLCARBAMOYLADENOSINE BIOSYNTHESIS PROTEIN TSAE"/>
    <property type="match status" value="1"/>
</dbReference>
<evidence type="ECO:0000256" key="7">
    <source>
        <dbReference type="ARBA" id="ARBA00022741"/>
    </source>
</evidence>
<keyword evidence="7" id="KW-0547">Nucleotide-binding</keyword>
<organism evidence="11 12">
    <name type="scientific">Flavobacterium pectinovorum</name>
    <dbReference type="NCBI Taxonomy" id="29533"/>
    <lineage>
        <taxon>Bacteria</taxon>
        <taxon>Pseudomonadati</taxon>
        <taxon>Bacteroidota</taxon>
        <taxon>Flavobacteriia</taxon>
        <taxon>Flavobacteriales</taxon>
        <taxon>Flavobacteriaceae</taxon>
        <taxon>Flavobacterium</taxon>
    </lineage>
</organism>
<evidence type="ECO:0000256" key="4">
    <source>
        <dbReference type="ARBA" id="ARBA00022490"/>
    </source>
</evidence>
<keyword evidence="9" id="KW-0460">Magnesium</keyword>